<feature type="compositionally biased region" description="Basic and acidic residues" evidence="1">
    <location>
        <begin position="154"/>
        <end position="165"/>
    </location>
</feature>
<feature type="region of interest" description="Disordered" evidence="1">
    <location>
        <begin position="130"/>
        <end position="254"/>
    </location>
</feature>
<feature type="compositionally biased region" description="Acidic residues" evidence="1">
    <location>
        <begin position="319"/>
        <end position="331"/>
    </location>
</feature>
<feature type="region of interest" description="Disordered" evidence="1">
    <location>
        <begin position="299"/>
        <end position="381"/>
    </location>
</feature>
<dbReference type="Proteomes" id="UP001201163">
    <property type="component" value="Unassembled WGS sequence"/>
</dbReference>
<proteinExistence type="predicted"/>
<feature type="compositionally biased region" description="Basic and acidic residues" evidence="1">
    <location>
        <begin position="242"/>
        <end position="254"/>
    </location>
</feature>
<comment type="caution">
    <text evidence="2">The sequence shown here is derived from an EMBL/GenBank/DDBJ whole genome shotgun (WGS) entry which is preliminary data.</text>
</comment>
<feature type="compositionally biased region" description="Basic residues" evidence="1">
    <location>
        <begin position="178"/>
        <end position="187"/>
    </location>
</feature>
<reference evidence="2" key="1">
    <citation type="submission" date="2022-01" db="EMBL/GenBank/DDBJ databases">
        <title>Comparative genomics reveals a dynamic genome evolution in the ectomycorrhizal milk-cap (Lactarius) mushrooms.</title>
        <authorList>
            <consortium name="DOE Joint Genome Institute"/>
            <person name="Lebreton A."/>
            <person name="Tang N."/>
            <person name="Kuo A."/>
            <person name="LaButti K."/>
            <person name="Drula E."/>
            <person name="Barry K."/>
            <person name="Clum A."/>
            <person name="Lipzen A."/>
            <person name="Mousain D."/>
            <person name="Ng V."/>
            <person name="Wang R."/>
            <person name="Wang X."/>
            <person name="Dai Y."/>
            <person name="Henrissat B."/>
            <person name="Grigoriev I.V."/>
            <person name="Guerin-Laguette A."/>
            <person name="Yu F."/>
            <person name="Martin F.M."/>
        </authorList>
    </citation>
    <scope>NUCLEOTIDE SEQUENCE</scope>
    <source>
        <strain evidence="2">QP</strain>
    </source>
</reference>
<name>A0AAD4LDP5_9AGAM</name>
<sequence length="805" mass="89470">MVRPHPLFSLGCEACVCTIVRILGILCKIVGVKVIVMAIPGMGSIALRADQPDWFLLIKVPWRGVNLVAGQVYPTADNHHDAMGPSMNGCTVGVVNLYHDLVFSFHHVPITGTVQFGHHCHGFLATRRTRKATTKAAPGTTINSGNTLSPDECPSTKEPDAKVDEGLGPAVDSDNKKAARRQGKAKRGMGFGYGNSGPADNRVAPNGGGPSAQVKAVVPTRTLPSRPGRNVHPAGQPKLRRNKEQVEADRKAAEKALQEKLHEVRMAKERLVQLNVTEEHEEDDLHMLHLQRLSTAIHKRRHMDVESDDERFDLREADDGSDPDDSSSESDEATKTKNKASSRNKRVKGAARQELLTRTEDIRGAEHTGETRKQQKSTHDIGRFTAQDLRCKKYANSGLRLQTLSLAPPNAALTPTLLQQPDDTDPFELGGLGDSDLEETCPAITEIQSLVFDKPPRVNELVKIRTKADVHPGKPQATRKPPCHKSKAVKAIVKKDSKCVTEVQSDTHPDITRQCLDDSRWTRIFLPTLSHALYISDHPFTDWTQESSALVETVQVAFELSFTNISYTLSAQDGIVKAAYDRMKTRRSKVASDVLTLVKTFFERAEFKDQPEKIKDYVHWALRSGGPAYYENPVPKSSKLRKDDPNYMKPNGFLRSPFILPVAETYLGFASRSVLRPSLGPKSPPKGLYVMILTAVERAMRAHLTGRFNAPGDFNHRTSWNAMKDFDRILDQVTPQSLGFSRHSKTLSGHTEHRTHRWRIRIVVQARRLGTPTQNTRRCLAATDGIISFGFVFPALRRLGSVQHI</sequence>
<gene>
    <name evidence="2" type="ORF">EDB92DRAFT_1817026</name>
</gene>
<dbReference type="AlphaFoldDB" id="A0AAD4LDP5"/>
<accession>A0AAD4LDP5</accession>
<keyword evidence="3" id="KW-1185">Reference proteome</keyword>
<feature type="compositionally biased region" description="Polar residues" evidence="1">
    <location>
        <begin position="140"/>
        <end position="149"/>
    </location>
</feature>
<feature type="compositionally biased region" description="Basic residues" evidence="1">
    <location>
        <begin position="336"/>
        <end position="349"/>
    </location>
</feature>
<protein>
    <submittedName>
        <fullName evidence="2">Uncharacterized protein</fullName>
    </submittedName>
</protein>
<dbReference type="EMBL" id="JAKELL010000035">
    <property type="protein sequence ID" value="KAH8989710.1"/>
    <property type="molecule type" value="Genomic_DNA"/>
</dbReference>
<evidence type="ECO:0000313" key="2">
    <source>
        <dbReference type="EMBL" id="KAH8989710.1"/>
    </source>
</evidence>
<evidence type="ECO:0000256" key="1">
    <source>
        <dbReference type="SAM" id="MobiDB-lite"/>
    </source>
</evidence>
<evidence type="ECO:0000313" key="3">
    <source>
        <dbReference type="Proteomes" id="UP001201163"/>
    </source>
</evidence>
<feature type="compositionally biased region" description="Basic and acidic residues" evidence="1">
    <location>
        <begin position="355"/>
        <end position="381"/>
    </location>
</feature>
<organism evidence="2 3">
    <name type="scientific">Lactarius akahatsu</name>
    <dbReference type="NCBI Taxonomy" id="416441"/>
    <lineage>
        <taxon>Eukaryota</taxon>
        <taxon>Fungi</taxon>
        <taxon>Dikarya</taxon>
        <taxon>Basidiomycota</taxon>
        <taxon>Agaricomycotina</taxon>
        <taxon>Agaricomycetes</taxon>
        <taxon>Russulales</taxon>
        <taxon>Russulaceae</taxon>
        <taxon>Lactarius</taxon>
    </lineage>
</organism>